<evidence type="ECO:0000256" key="5">
    <source>
        <dbReference type="ARBA" id="ARBA00032897"/>
    </source>
</evidence>
<dbReference type="PANTHER" id="PTHR39206">
    <property type="entry name" value="SLL8004 PROTEIN"/>
    <property type="match status" value="1"/>
</dbReference>
<evidence type="ECO:0000313" key="9">
    <source>
        <dbReference type="Proteomes" id="UP000823933"/>
    </source>
</evidence>
<dbReference type="SUPFAM" id="SSF52540">
    <property type="entry name" value="P-loop containing nucleoside triphosphate hydrolases"/>
    <property type="match status" value="1"/>
</dbReference>
<reference evidence="8" key="1">
    <citation type="journal article" date="2021" name="PeerJ">
        <title>Extensive microbial diversity within the chicken gut microbiome revealed by metagenomics and culture.</title>
        <authorList>
            <person name="Gilroy R."/>
            <person name="Ravi A."/>
            <person name="Getino M."/>
            <person name="Pursley I."/>
            <person name="Horton D.L."/>
            <person name="Alikhan N.F."/>
            <person name="Baker D."/>
            <person name="Gharbi K."/>
            <person name="Hall N."/>
            <person name="Watson M."/>
            <person name="Adriaenssens E.M."/>
            <person name="Foster-Nyarko E."/>
            <person name="Jarju S."/>
            <person name="Secka A."/>
            <person name="Antonio M."/>
            <person name="Oren A."/>
            <person name="Chaudhuri R.R."/>
            <person name="La Ragione R."/>
            <person name="Hildebrand F."/>
            <person name="Pallen M.J."/>
        </authorList>
    </citation>
    <scope>NUCLEOTIDE SEQUENCE</scope>
    <source>
        <strain evidence="8">ChiHcolR34-3080</strain>
    </source>
</reference>
<evidence type="ECO:0000259" key="7">
    <source>
        <dbReference type="Pfam" id="PF06414"/>
    </source>
</evidence>
<comment type="caution">
    <text evidence="8">The sequence shown here is derived from an EMBL/GenBank/DDBJ whole genome shotgun (WGS) entry which is preliminary data.</text>
</comment>
<evidence type="ECO:0000313" key="8">
    <source>
        <dbReference type="EMBL" id="HIW09126.1"/>
    </source>
</evidence>
<dbReference type="PANTHER" id="PTHR39206:SF1">
    <property type="entry name" value="SLL8004 PROTEIN"/>
    <property type="match status" value="1"/>
</dbReference>
<keyword evidence="4" id="KW-0067">ATP-binding</keyword>
<evidence type="ECO:0000256" key="1">
    <source>
        <dbReference type="ARBA" id="ARBA00009104"/>
    </source>
</evidence>
<dbReference type="AlphaFoldDB" id="A0A9D1QAD7"/>
<accession>A0A9D1QAD7</accession>
<gene>
    <name evidence="8" type="ORF">H9890_06985</name>
</gene>
<keyword evidence="3" id="KW-0547">Nucleotide-binding</keyword>
<dbReference type="Pfam" id="PF06414">
    <property type="entry name" value="Zeta_toxin"/>
    <property type="match status" value="1"/>
</dbReference>
<evidence type="ECO:0000256" key="2">
    <source>
        <dbReference type="ARBA" id="ARBA00011963"/>
    </source>
</evidence>
<sequence length="195" mass="21350">MAAPQLLVFAGPNGSGKSSITQTIPVTGVYINADKIQEELRCDALTAAQSAAAARNYCIQQRMSFTMETVLSSPFSFDVIQSAFRVGYEITLIYVLTNDPHINAARVASRIAAGGNFVAEEKIIPRYWKSLALLPQVIPLCQRVLIFDNSAERNEGGPDLIVSIRNDQTAIFPNAFWSEESIRSLLAGTYHPPET</sequence>
<proteinExistence type="inferred from homology"/>
<dbReference type="EMBL" id="DXHQ01000080">
    <property type="protein sequence ID" value="HIW09126.1"/>
    <property type="molecule type" value="Genomic_DNA"/>
</dbReference>
<organism evidence="8 9">
    <name type="scientific">Candidatus Faecalibacterium intestinigallinarum</name>
    <dbReference type="NCBI Taxonomy" id="2838581"/>
    <lineage>
        <taxon>Bacteria</taxon>
        <taxon>Bacillati</taxon>
        <taxon>Bacillota</taxon>
        <taxon>Clostridia</taxon>
        <taxon>Eubacteriales</taxon>
        <taxon>Oscillospiraceae</taxon>
        <taxon>Faecalibacterium</taxon>
    </lineage>
</organism>
<evidence type="ECO:0000256" key="3">
    <source>
        <dbReference type="ARBA" id="ARBA00022741"/>
    </source>
</evidence>
<reference evidence="8" key="2">
    <citation type="submission" date="2021-04" db="EMBL/GenBank/DDBJ databases">
        <authorList>
            <person name="Gilroy R."/>
        </authorList>
    </citation>
    <scope>NUCLEOTIDE SEQUENCE</scope>
    <source>
        <strain evidence="8">ChiHcolR34-3080</strain>
    </source>
</reference>
<feature type="domain" description="Zeta toxin" evidence="7">
    <location>
        <begin position="3"/>
        <end position="122"/>
    </location>
</feature>
<comment type="similarity">
    <text evidence="1">Belongs to the zeta toxin family.</text>
</comment>
<evidence type="ECO:0000256" key="4">
    <source>
        <dbReference type="ARBA" id="ARBA00022840"/>
    </source>
</evidence>
<name>A0A9D1QAD7_9FIRM</name>
<dbReference type="GO" id="GO:0016301">
    <property type="term" value="F:kinase activity"/>
    <property type="evidence" value="ECO:0007669"/>
    <property type="project" value="InterPro"/>
</dbReference>
<evidence type="ECO:0000256" key="6">
    <source>
        <dbReference type="ARBA" id="ARBA00048178"/>
    </source>
</evidence>
<dbReference type="InterPro" id="IPR010488">
    <property type="entry name" value="Zeta_toxin_domain"/>
</dbReference>
<dbReference type="Gene3D" id="3.40.50.300">
    <property type="entry name" value="P-loop containing nucleotide triphosphate hydrolases"/>
    <property type="match status" value="1"/>
</dbReference>
<protein>
    <recommendedName>
        <fullName evidence="5">UDP-N-acetylglucosamine kinase</fullName>
        <ecNumber evidence="2">2.7.1.176</ecNumber>
    </recommendedName>
    <alternativeName>
        <fullName evidence="5">UDP-N-acetylglucosamine kinase</fullName>
    </alternativeName>
</protein>
<dbReference type="GO" id="GO:0005524">
    <property type="term" value="F:ATP binding"/>
    <property type="evidence" value="ECO:0007669"/>
    <property type="project" value="UniProtKB-KW"/>
</dbReference>
<dbReference type="InterPro" id="IPR027417">
    <property type="entry name" value="P-loop_NTPase"/>
</dbReference>
<comment type="catalytic activity">
    <reaction evidence="6">
        <text>UDP-N-acetyl-alpha-D-glucosamine + ATP = UDP-N-acetyl-alpha-D-glucosamine 3'-phosphate + ADP + H(+)</text>
        <dbReference type="Rhea" id="RHEA:32671"/>
        <dbReference type="ChEBI" id="CHEBI:15378"/>
        <dbReference type="ChEBI" id="CHEBI:30616"/>
        <dbReference type="ChEBI" id="CHEBI:57705"/>
        <dbReference type="ChEBI" id="CHEBI:64353"/>
        <dbReference type="ChEBI" id="CHEBI:456216"/>
        <dbReference type="EC" id="2.7.1.176"/>
    </reaction>
</comment>
<dbReference type="Proteomes" id="UP000823933">
    <property type="component" value="Unassembled WGS sequence"/>
</dbReference>
<dbReference type="EC" id="2.7.1.176" evidence="2"/>